<dbReference type="PANTHER" id="PTHR30024:SF47">
    <property type="entry name" value="TAURINE-BINDING PERIPLASMIC PROTEIN"/>
    <property type="match status" value="1"/>
</dbReference>
<protein>
    <submittedName>
        <fullName evidence="5">ABC transporter substrate-binding protein</fullName>
    </submittedName>
</protein>
<evidence type="ECO:0000256" key="3">
    <source>
        <dbReference type="ARBA" id="ARBA00022729"/>
    </source>
</evidence>
<dbReference type="CDD" id="cd13637">
    <property type="entry name" value="PBP2_Ca3427_like"/>
    <property type="match status" value="1"/>
</dbReference>
<evidence type="ECO:0000256" key="1">
    <source>
        <dbReference type="ARBA" id="ARBA00004418"/>
    </source>
</evidence>
<dbReference type="Pfam" id="PF22384">
    <property type="entry name" value="PBP2_Ca3427_like"/>
    <property type="match status" value="1"/>
</dbReference>
<evidence type="ECO:0000259" key="4">
    <source>
        <dbReference type="Pfam" id="PF22384"/>
    </source>
</evidence>
<comment type="similarity">
    <text evidence="2">Belongs to the bacterial solute-binding protein SsuA/TauA family.</text>
</comment>
<reference evidence="5 6" key="1">
    <citation type="submission" date="2019-08" db="EMBL/GenBank/DDBJ databases">
        <title>Genome sequence of Gillisia hiemivivida IC154 (type strain).</title>
        <authorList>
            <person name="Bowman J.P."/>
        </authorList>
    </citation>
    <scope>NUCLEOTIDE SEQUENCE [LARGE SCALE GENOMIC DNA]</scope>
    <source>
        <strain evidence="5 6">IC154</strain>
    </source>
</reference>
<comment type="subcellular location">
    <subcellularLocation>
        <location evidence="1">Periplasm</location>
    </subcellularLocation>
</comment>
<dbReference type="OrthoDB" id="6191474at2"/>
<evidence type="ECO:0000313" key="5">
    <source>
        <dbReference type="EMBL" id="TXD94148.1"/>
    </source>
</evidence>
<evidence type="ECO:0000313" key="6">
    <source>
        <dbReference type="Proteomes" id="UP000321367"/>
    </source>
</evidence>
<dbReference type="InterPro" id="IPR054364">
    <property type="entry name" value="Ca3427-like_PBP2"/>
</dbReference>
<dbReference type="SUPFAM" id="SSF53850">
    <property type="entry name" value="Periplasmic binding protein-like II"/>
    <property type="match status" value="1"/>
</dbReference>
<dbReference type="GO" id="GO:0042597">
    <property type="term" value="C:periplasmic space"/>
    <property type="evidence" value="ECO:0007669"/>
    <property type="project" value="UniProtKB-SubCell"/>
</dbReference>
<accession>A0A5C6ZU70</accession>
<keyword evidence="6" id="KW-1185">Reference proteome</keyword>
<gene>
    <name evidence="5" type="ORF">ES724_07735</name>
</gene>
<dbReference type="PANTHER" id="PTHR30024">
    <property type="entry name" value="ALIPHATIC SULFONATES-BINDING PROTEIN-RELATED"/>
    <property type="match status" value="1"/>
</dbReference>
<name>A0A5C6ZU70_9FLAO</name>
<evidence type="ECO:0000256" key="2">
    <source>
        <dbReference type="ARBA" id="ARBA00010742"/>
    </source>
</evidence>
<comment type="caution">
    <text evidence="5">The sequence shown here is derived from an EMBL/GenBank/DDBJ whole genome shotgun (WGS) entry which is preliminary data.</text>
</comment>
<sequence length="283" mass="32105">MRTLRVGGVPEHFNLPWHLAIEDGDFEYDHLNIEWHSYPGGTGAMNAALRNKQIDVAIILTEGIIKDIIAGNPSKIVQTYVHSPLIWGIHVDANSPYKSVEDLKNTKAAISRMGSGSHLMAYINAEKLQWDTKSLDFEIVGDINGAVKALSEDKAQYFMWERFTTKPLVDKGIFRSVGECPTPWPCFVIAVREDVLENQKDAVREMLKVINTKTISFKEIPEIESLLARRYDQKLEDIKEWLDITSWSESPLTSEEIEKVQTHLLSLNLIPEKLAASKLIYNL</sequence>
<organism evidence="5 6">
    <name type="scientific">Gillisia hiemivivida</name>
    <dbReference type="NCBI Taxonomy" id="291190"/>
    <lineage>
        <taxon>Bacteria</taxon>
        <taxon>Pseudomonadati</taxon>
        <taxon>Bacteroidota</taxon>
        <taxon>Flavobacteriia</taxon>
        <taxon>Flavobacteriales</taxon>
        <taxon>Flavobacteriaceae</taxon>
        <taxon>Gillisia</taxon>
    </lineage>
</organism>
<keyword evidence="3" id="KW-0732">Signal</keyword>
<dbReference type="AlphaFoldDB" id="A0A5C6ZU70"/>
<dbReference type="EMBL" id="VORY01000006">
    <property type="protein sequence ID" value="TXD94148.1"/>
    <property type="molecule type" value="Genomic_DNA"/>
</dbReference>
<dbReference type="Gene3D" id="3.40.190.10">
    <property type="entry name" value="Periplasmic binding protein-like II"/>
    <property type="match status" value="2"/>
</dbReference>
<proteinExistence type="inferred from homology"/>
<dbReference type="RefSeq" id="WP_146931795.1">
    <property type="nucleotide sequence ID" value="NZ_CBCSHZ010000005.1"/>
</dbReference>
<feature type="domain" description="Ca3427-like PBP 2" evidence="4">
    <location>
        <begin position="92"/>
        <end position="179"/>
    </location>
</feature>
<dbReference type="Proteomes" id="UP000321367">
    <property type="component" value="Unassembled WGS sequence"/>
</dbReference>